<reference evidence="3" key="2">
    <citation type="submission" date="2015-01" db="EMBL/GenBank/DDBJ databases">
        <title>Evolutionary Origins and Diversification of the Mycorrhizal Mutualists.</title>
        <authorList>
            <consortium name="DOE Joint Genome Institute"/>
            <consortium name="Mycorrhizal Genomics Consortium"/>
            <person name="Kohler A."/>
            <person name="Kuo A."/>
            <person name="Nagy L.G."/>
            <person name="Floudas D."/>
            <person name="Copeland A."/>
            <person name="Barry K.W."/>
            <person name="Cichocki N."/>
            <person name="Veneault-Fourrey C."/>
            <person name="LaButti K."/>
            <person name="Lindquist E.A."/>
            <person name="Lipzen A."/>
            <person name="Lundell T."/>
            <person name="Morin E."/>
            <person name="Murat C."/>
            <person name="Riley R."/>
            <person name="Ohm R."/>
            <person name="Sun H."/>
            <person name="Tunlid A."/>
            <person name="Henrissat B."/>
            <person name="Grigoriev I.V."/>
            <person name="Hibbett D.S."/>
            <person name="Martin F."/>
        </authorList>
    </citation>
    <scope>NUCLEOTIDE SEQUENCE [LARGE SCALE GENOMIC DNA]</scope>
    <source>
        <strain evidence="3">F 1598</strain>
    </source>
</reference>
<dbReference type="OrthoDB" id="10068793at2759"/>
<dbReference type="HOGENOM" id="CLU_2705699_0_0_1"/>
<gene>
    <name evidence="2" type="ORF">PILCRDRAFT_6085</name>
</gene>
<dbReference type="Proteomes" id="UP000054166">
    <property type="component" value="Unassembled WGS sequence"/>
</dbReference>
<evidence type="ECO:0000313" key="2">
    <source>
        <dbReference type="EMBL" id="KIM85116.1"/>
    </source>
</evidence>
<keyword evidence="3" id="KW-1185">Reference proteome</keyword>
<reference evidence="2 3" key="1">
    <citation type="submission" date="2014-04" db="EMBL/GenBank/DDBJ databases">
        <authorList>
            <consortium name="DOE Joint Genome Institute"/>
            <person name="Kuo A."/>
            <person name="Tarkka M."/>
            <person name="Buscot F."/>
            <person name="Kohler A."/>
            <person name="Nagy L.G."/>
            <person name="Floudas D."/>
            <person name="Copeland A."/>
            <person name="Barry K.W."/>
            <person name="Cichocki N."/>
            <person name="Veneault-Fourrey C."/>
            <person name="LaButti K."/>
            <person name="Lindquist E.A."/>
            <person name="Lipzen A."/>
            <person name="Lundell T."/>
            <person name="Morin E."/>
            <person name="Murat C."/>
            <person name="Sun H."/>
            <person name="Tunlid A."/>
            <person name="Henrissat B."/>
            <person name="Grigoriev I.V."/>
            <person name="Hibbett D.S."/>
            <person name="Martin F."/>
            <person name="Nordberg H.P."/>
            <person name="Cantor M.N."/>
            <person name="Hua S.X."/>
        </authorList>
    </citation>
    <scope>NUCLEOTIDE SEQUENCE [LARGE SCALE GENOMIC DNA]</scope>
    <source>
        <strain evidence="2 3">F 1598</strain>
    </source>
</reference>
<protein>
    <recommendedName>
        <fullName evidence="1">DUF4140 domain-containing protein</fullName>
    </recommendedName>
</protein>
<dbReference type="PANTHER" id="PTHR31005">
    <property type="entry name" value="DUF4139 DOMAIN-CONTAINING PROTEIN"/>
    <property type="match status" value="1"/>
</dbReference>
<evidence type="ECO:0000259" key="1">
    <source>
        <dbReference type="Pfam" id="PF13600"/>
    </source>
</evidence>
<dbReference type="EMBL" id="KN832986">
    <property type="protein sequence ID" value="KIM85116.1"/>
    <property type="molecule type" value="Genomic_DNA"/>
</dbReference>
<sequence length="73" mass="8095">MSTDTQKISSSDHPIKSVTVFKSSKAEVNRTFPVNLKTGQNKIQITELSSNIDTESIRVSGLGQAPRRKLYDD</sequence>
<feature type="domain" description="DUF4140" evidence="1">
    <location>
        <begin position="18"/>
        <end position="65"/>
    </location>
</feature>
<name>A0A0C3G3I1_PILCF</name>
<dbReference type="InParanoid" id="A0A0C3G3I1"/>
<dbReference type="InterPro" id="IPR011935">
    <property type="entry name" value="CHP02231"/>
</dbReference>
<dbReference type="Pfam" id="PF13600">
    <property type="entry name" value="DUF4140"/>
    <property type="match status" value="1"/>
</dbReference>
<dbReference type="PANTHER" id="PTHR31005:SF8">
    <property type="entry name" value="DUF4139 DOMAIN-CONTAINING PROTEIN"/>
    <property type="match status" value="1"/>
</dbReference>
<dbReference type="InterPro" id="IPR025554">
    <property type="entry name" value="DUF4140"/>
</dbReference>
<organism evidence="2 3">
    <name type="scientific">Piloderma croceum (strain F 1598)</name>
    <dbReference type="NCBI Taxonomy" id="765440"/>
    <lineage>
        <taxon>Eukaryota</taxon>
        <taxon>Fungi</taxon>
        <taxon>Dikarya</taxon>
        <taxon>Basidiomycota</taxon>
        <taxon>Agaricomycotina</taxon>
        <taxon>Agaricomycetes</taxon>
        <taxon>Agaricomycetidae</taxon>
        <taxon>Atheliales</taxon>
        <taxon>Atheliaceae</taxon>
        <taxon>Piloderma</taxon>
    </lineage>
</organism>
<evidence type="ECO:0000313" key="3">
    <source>
        <dbReference type="Proteomes" id="UP000054166"/>
    </source>
</evidence>
<dbReference type="STRING" id="765440.A0A0C3G3I1"/>
<dbReference type="AlphaFoldDB" id="A0A0C3G3I1"/>
<proteinExistence type="predicted"/>
<accession>A0A0C3G3I1</accession>